<dbReference type="EMBL" id="JTJC03000002">
    <property type="protein sequence ID" value="NHC34982.1"/>
    <property type="molecule type" value="Genomic_DNA"/>
</dbReference>
<accession>A0A9X5I519</accession>
<dbReference type="Gene3D" id="3.10.450.50">
    <property type="match status" value="1"/>
</dbReference>
<keyword evidence="2" id="KW-1185">Reference proteome</keyword>
<evidence type="ECO:0000313" key="2">
    <source>
        <dbReference type="Proteomes" id="UP000031532"/>
    </source>
</evidence>
<proteinExistence type="predicted"/>
<gene>
    <name evidence="1" type="ORF">QH73_0009970</name>
</gene>
<dbReference type="AlphaFoldDB" id="A0A9X5I519"/>
<name>A0A9X5I519_9CYAN</name>
<dbReference type="OrthoDB" id="512771at2"/>
<organism evidence="1 2">
    <name type="scientific">Scytonema millei VB511283</name>
    <dbReference type="NCBI Taxonomy" id="1245923"/>
    <lineage>
        <taxon>Bacteria</taxon>
        <taxon>Bacillati</taxon>
        <taxon>Cyanobacteriota</taxon>
        <taxon>Cyanophyceae</taxon>
        <taxon>Nostocales</taxon>
        <taxon>Scytonemataceae</taxon>
        <taxon>Scytonema</taxon>
    </lineage>
</organism>
<comment type="caution">
    <text evidence="1">The sequence shown here is derived from an EMBL/GenBank/DDBJ whole genome shotgun (WGS) entry which is preliminary data.</text>
</comment>
<protein>
    <submittedName>
        <fullName evidence="1">Nuclear transport factor 2 family protein</fullName>
    </submittedName>
</protein>
<dbReference type="RefSeq" id="WP_039716556.1">
    <property type="nucleotide sequence ID" value="NZ_JTJC03000002.1"/>
</dbReference>
<dbReference type="SUPFAM" id="SSF54427">
    <property type="entry name" value="NTF2-like"/>
    <property type="match status" value="1"/>
</dbReference>
<reference evidence="1 2" key="1">
    <citation type="journal article" date="2015" name="Genome Announc.">
        <title>Draft Genome Sequence of the Terrestrial Cyanobacterium Scytonema millei VB511283, Isolated from Eastern India.</title>
        <authorList>
            <person name="Sen D."/>
            <person name="Chandrababunaidu M.M."/>
            <person name="Singh D."/>
            <person name="Sanghi N."/>
            <person name="Ghorai A."/>
            <person name="Mishra G.P."/>
            <person name="Madduluri M."/>
            <person name="Adhikary S.P."/>
            <person name="Tripathy S."/>
        </authorList>
    </citation>
    <scope>NUCLEOTIDE SEQUENCE [LARGE SCALE GENOMIC DNA]</scope>
    <source>
        <strain evidence="1 2">VB511283</strain>
    </source>
</reference>
<sequence>MIDANEVLKAMCEKYQAAVSANDSTAYRKLFATDAIRIPPGSEPEYGSDEISKSEQKDYDVAKWTVHLTPLDALRIDDRWVYGVAQGNVNTVAYADGVTNSYKTTKTWLFHQEDSGEWLIKRQMWNLK</sequence>
<dbReference type="InterPro" id="IPR032710">
    <property type="entry name" value="NTF2-like_dom_sf"/>
</dbReference>
<evidence type="ECO:0000313" key="1">
    <source>
        <dbReference type="EMBL" id="NHC34982.1"/>
    </source>
</evidence>
<dbReference type="Proteomes" id="UP000031532">
    <property type="component" value="Unassembled WGS sequence"/>
</dbReference>